<organism evidence="3 4">
    <name type="scientific">Treponema putidum</name>
    <dbReference type="NCBI Taxonomy" id="221027"/>
    <lineage>
        <taxon>Bacteria</taxon>
        <taxon>Pseudomonadati</taxon>
        <taxon>Spirochaetota</taxon>
        <taxon>Spirochaetia</taxon>
        <taxon>Spirochaetales</taxon>
        <taxon>Treponemataceae</taxon>
        <taxon>Treponema</taxon>
    </lineage>
</organism>
<keyword evidence="2" id="KW-0812">Transmembrane</keyword>
<keyword evidence="4" id="KW-1185">Reference proteome</keyword>
<sequence>MDNVYIALISSIVPIIVIAINIAYNVWRESKLIQEKRDERFFERKIEAVDQIMQSMIPAFIHCVEPKNPIEFLASLNKLKSDVQNSMFKNSVWLLPDSYEPINRFLKEVIKCIDLFCGELGNLATKDITKFTDEDINIFVSVYENLGNTIINKLLDERLLLFSQLHIAFVEPAKHSAKKMGKALSKKIKDKSSRSAESN</sequence>
<keyword evidence="2" id="KW-1133">Transmembrane helix</keyword>
<feature type="compositionally biased region" description="Basic residues" evidence="1">
    <location>
        <begin position="179"/>
        <end position="189"/>
    </location>
</feature>
<feature type="transmembrane region" description="Helical" evidence="2">
    <location>
        <begin position="6"/>
        <end position="27"/>
    </location>
</feature>
<dbReference type="RefSeq" id="WP_255805559.1">
    <property type="nucleotide sequence ID" value="NZ_CP038802.1"/>
</dbReference>
<proteinExistence type="predicted"/>
<dbReference type="EMBL" id="CP038802">
    <property type="protein sequence ID" value="UTY27561.1"/>
    <property type="molecule type" value="Genomic_DNA"/>
</dbReference>
<feature type="compositionally biased region" description="Basic and acidic residues" evidence="1">
    <location>
        <begin position="190"/>
        <end position="199"/>
    </location>
</feature>
<name>A0ABY5HQC0_9SPIR</name>
<reference evidence="3" key="1">
    <citation type="submission" date="2019-04" db="EMBL/GenBank/DDBJ databases">
        <title>Whole genome sequencing of oral phylogroup 2 treponemes.</title>
        <authorList>
            <person name="Chan Y."/>
            <person name="Zeng H.H."/>
            <person name="Yu X.L."/>
            <person name="Leung W.K."/>
            <person name="Watt R.M."/>
        </authorList>
    </citation>
    <scope>NUCLEOTIDE SEQUENCE</scope>
    <source>
        <strain evidence="3">OMZ 847</strain>
    </source>
</reference>
<dbReference type="Proteomes" id="UP001059401">
    <property type="component" value="Chromosome"/>
</dbReference>
<evidence type="ECO:0000256" key="2">
    <source>
        <dbReference type="SAM" id="Phobius"/>
    </source>
</evidence>
<accession>A0ABY5HQC0</accession>
<evidence type="ECO:0000313" key="4">
    <source>
        <dbReference type="Proteomes" id="UP001059401"/>
    </source>
</evidence>
<protein>
    <submittedName>
        <fullName evidence="3">Uncharacterized protein</fullName>
    </submittedName>
</protein>
<keyword evidence="2" id="KW-0472">Membrane</keyword>
<evidence type="ECO:0000256" key="1">
    <source>
        <dbReference type="SAM" id="MobiDB-lite"/>
    </source>
</evidence>
<evidence type="ECO:0000313" key="3">
    <source>
        <dbReference type="EMBL" id="UTY27561.1"/>
    </source>
</evidence>
<gene>
    <name evidence="3" type="ORF">E4N76_00140</name>
</gene>
<feature type="region of interest" description="Disordered" evidence="1">
    <location>
        <begin position="179"/>
        <end position="199"/>
    </location>
</feature>